<name>A0A0A8ZCW2_ARUDO</name>
<dbReference type="AlphaFoldDB" id="A0A0A8ZCW2"/>
<reference evidence="1" key="1">
    <citation type="submission" date="2014-09" db="EMBL/GenBank/DDBJ databases">
        <authorList>
            <person name="Magalhaes I.L.F."/>
            <person name="Oliveira U."/>
            <person name="Santos F.R."/>
            <person name="Vidigal T.H.D.A."/>
            <person name="Brescovit A.D."/>
            <person name="Santos A.J."/>
        </authorList>
    </citation>
    <scope>NUCLEOTIDE SEQUENCE</scope>
    <source>
        <tissue evidence="1">Shoot tissue taken approximately 20 cm above the soil surface</tissue>
    </source>
</reference>
<proteinExistence type="predicted"/>
<evidence type="ECO:0000313" key="1">
    <source>
        <dbReference type="EMBL" id="JAD36616.1"/>
    </source>
</evidence>
<dbReference type="EMBL" id="GBRH01261279">
    <property type="protein sequence ID" value="JAD36616.1"/>
    <property type="molecule type" value="Transcribed_RNA"/>
</dbReference>
<organism evidence="1">
    <name type="scientific">Arundo donax</name>
    <name type="common">Giant reed</name>
    <name type="synonym">Donax arundinaceus</name>
    <dbReference type="NCBI Taxonomy" id="35708"/>
    <lineage>
        <taxon>Eukaryota</taxon>
        <taxon>Viridiplantae</taxon>
        <taxon>Streptophyta</taxon>
        <taxon>Embryophyta</taxon>
        <taxon>Tracheophyta</taxon>
        <taxon>Spermatophyta</taxon>
        <taxon>Magnoliopsida</taxon>
        <taxon>Liliopsida</taxon>
        <taxon>Poales</taxon>
        <taxon>Poaceae</taxon>
        <taxon>PACMAD clade</taxon>
        <taxon>Arundinoideae</taxon>
        <taxon>Arundineae</taxon>
        <taxon>Arundo</taxon>
    </lineage>
</organism>
<protein>
    <submittedName>
        <fullName evidence="1">Uncharacterized protein</fullName>
    </submittedName>
</protein>
<accession>A0A0A8ZCW2</accession>
<reference evidence="1" key="2">
    <citation type="journal article" date="2015" name="Data Brief">
        <title>Shoot transcriptome of the giant reed, Arundo donax.</title>
        <authorList>
            <person name="Barrero R.A."/>
            <person name="Guerrero F.D."/>
            <person name="Moolhuijzen P."/>
            <person name="Goolsby J.A."/>
            <person name="Tidwell J."/>
            <person name="Bellgard S.E."/>
            <person name="Bellgard M.I."/>
        </authorList>
    </citation>
    <scope>NUCLEOTIDE SEQUENCE</scope>
    <source>
        <tissue evidence="1">Shoot tissue taken approximately 20 cm above the soil surface</tissue>
    </source>
</reference>
<sequence length="61" mass="7377">MEIFTIAAWEIWKQRNALIFRRIASTFHSWKDCFIDTAKLQVYRLNDSLRDSLTEWLNSLL</sequence>